<keyword evidence="8 9" id="KW-0807">Transducer</keyword>
<evidence type="ECO:0000256" key="1">
    <source>
        <dbReference type="ARBA" id="ARBA00004651"/>
    </source>
</evidence>
<evidence type="ECO:0000256" key="9">
    <source>
        <dbReference type="RuleBase" id="RU000688"/>
    </source>
</evidence>
<feature type="transmembrane region" description="Helical" evidence="10">
    <location>
        <begin position="296"/>
        <end position="318"/>
    </location>
</feature>
<dbReference type="GO" id="GO:0019957">
    <property type="term" value="F:C-C chemokine binding"/>
    <property type="evidence" value="ECO:0007669"/>
    <property type="project" value="TreeGrafter"/>
</dbReference>
<dbReference type="PANTHER" id="PTHR10489">
    <property type="entry name" value="CELL ADHESION MOLECULE"/>
    <property type="match status" value="1"/>
</dbReference>
<dbReference type="GO" id="GO:0009897">
    <property type="term" value="C:external side of plasma membrane"/>
    <property type="evidence" value="ECO:0007669"/>
    <property type="project" value="TreeGrafter"/>
</dbReference>
<keyword evidence="5 9" id="KW-0297">G-protein coupled receptor</keyword>
<dbReference type="Gene3D" id="1.20.1070.10">
    <property type="entry name" value="Rhodopsin 7-helix transmembrane proteins"/>
    <property type="match status" value="1"/>
</dbReference>
<comment type="similarity">
    <text evidence="9">Belongs to the G-protein coupled receptor 1 family.</text>
</comment>
<feature type="transmembrane region" description="Helical" evidence="10">
    <location>
        <begin position="69"/>
        <end position="89"/>
    </location>
</feature>
<feature type="transmembrane region" description="Helical" evidence="10">
    <location>
        <begin position="254"/>
        <end position="276"/>
    </location>
</feature>
<proteinExistence type="inferred from homology"/>
<evidence type="ECO:0000259" key="11">
    <source>
        <dbReference type="PROSITE" id="PS50262"/>
    </source>
</evidence>
<keyword evidence="2" id="KW-1003">Cell membrane</keyword>
<keyword evidence="6 10" id="KW-0472">Membrane</keyword>
<dbReference type="Pfam" id="PF00001">
    <property type="entry name" value="7tm_1"/>
    <property type="match status" value="1"/>
</dbReference>
<dbReference type="PROSITE" id="PS50262">
    <property type="entry name" value="G_PROTEIN_RECEP_F1_2"/>
    <property type="match status" value="1"/>
</dbReference>
<dbReference type="InterPro" id="IPR050119">
    <property type="entry name" value="CCR1-9-like"/>
</dbReference>
<reference evidence="12 13" key="1">
    <citation type="submission" date="2019-03" db="EMBL/GenBank/DDBJ databases">
        <title>First draft genome of Liparis tanakae, snailfish: a comprehensive survey of snailfish specific genes.</title>
        <authorList>
            <person name="Kim W."/>
            <person name="Song I."/>
            <person name="Jeong J.-H."/>
            <person name="Kim D."/>
            <person name="Kim S."/>
            <person name="Ryu S."/>
            <person name="Song J.Y."/>
            <person name="Lee S.K."/>
        </authorList>
    </citation>
    <scope>NUCLEOTIDE SEQUENCE [LARGE SCALE GENOMIC DNA]</scope>
    <source>
        <tissue evidence="12">Muscle</tissue>
    </source>
</reference>
<keyword evidence="7 9" id="KW-0675">Receptor</keyword>
<organism evidence="12 13">
    <name type="scientific">Liparis tanakae</name>
    <name type="common">Tanaka's snailfish</name>
    <dbReference type="NCBI Taxonomy" id="230148"/>
    <lineage>
        <taxon>Eukaryota</taxon>
        <taxon>Metazoa</taxon>
        <taxon>Chordata</taxon>
        <taxon>Craniata</taxon>
        <taxon>Vertebrata</taxon>
        <taxon>Euteleostomi</taxon>
        <taxon>Actinopterygii</taxon>
        <taxon>Neopterygii</taxon>
        <taxon>Teleostei</taxon>
        <taxon>Neoteleostei</taxon>
        <taxon>Acanthomorphata</taxon>
        <taxon>Eupercaria</taxon>
        <taxon>Perciformes</taxon>
        <taxon>Cottioidei</taxon>
        <taxon>Cottales</taxon>
        <taxon>Liparidae</taxon>
        <taxon>Liparis</taxon>
    </lineage>
</organism>
<evidence type="ECO:0000256" key="8">
    <source>
        <dbReference type="ARBA" id="ARBA00023224"/>
    </source>
</evidence>
<keyword evidence="4 10" id="KW-1133">Transmembrane helix</keyword>
<protein>
    <submittedName>
        <fullName evidence="12">C-C chemokine receptor type 6</fullName>
    </submittedName>
</protein>
<evidence type="ECO:0000256" key="10">
    <source>
        <dbReference type="SAM" id="Phobius"/>
    </source>
</evidence>
<dbReference type="GO" id="GO:0060326">
    <property type="term" value="P:cell chemotaxis"/>
    <property type="evidence" value="ECO:0007669"/>
    <property type="project" value="TreeGrafter"/>
</dbReference>
<name>A0A4Z2F9S8_9TELE</name>
<dbReference type="EMBL" id="SRLO01001424">
    <property type="protein sequence ID" value="TNN37938.1"/>
    <property type="molecule type" value="Genomic_DNA"/>
</dbReference>
<evidence type="ECO:0000256" key="5">
    <source>
        <dbReference type="ARBA" id="ARBA00023040"/>
    </source>
</evidence>
<evidence type="ECO:0000313" key="12">
    <source>
        <dbReference type="EMBL" id="TNN37938.1"/>
    </source>
</evidence>
<dbReference type="InterPro" id="IPR000355">
    <property type="entry name" value="Chemokine_rcpt"/>
</dbReference>
<evidence type="ECO:0000256" key="3">
    <source>
        <dbReference type="ARBA" id="ARBA00022692"/>
    </source>
</evidence>
<sequence length="368" mass="39513">MSDYDYGDYNASDYTLVSPCAAPPPPVARGAAPLLCLHAAICALGLAGNGLVIATYARYRRTASMTDVYLLNVAVADALFVASLPLIVYNELWAWPMGAPACKLLRGAYSVNLYSGALLLACVGVDRYVAVVRPRRSFRLRSAPRGRLASGAVWAAALLLSGPTFYFYDRYEPAHAADAFADEGGANRTAAPPRYVCEFRFPDNATARRAKVALPATQLAAGFFLPLVVMVICYGAVAAALLRARSLRRHRAVRVVLAVVAVFVACHLPYNVVLLVDTAGLFAQRSCEEAELLEAAMTATQALAYLHCCLNPVLYAFVGAKFRSRFRRIVLDLWRRGRGAGVAMETAAAATRRRAASASSDTGSSFTA</sequence>
<dbReference type="GO" id="GO:0007204">
    <property type="term" value="P:positive regulation of cytosolic calcium ion concentration"/>
    <property type="evidence" value="ECO:0007669"/>
    <property type="project" value="TreeGrafter"/>
</dbReference>
<dbReference type="OrthoDB" id="9828427at2759"/>
<feature type="transmembrane region" description="Helical" evidence="10">
    <location>
        <begin position="219"/>
        <end position="242"/>
    </location>
</feature>
<feature type="transmembrane region" description="Helical" evidence="10">
    <location>
        <begin position="151"/>
        <end position="168"/>
    </location>
</feature>
<keyword evidence="13" id="KW-1185">Reference proteome</keyword>
<evidence type="ECO:0000256" key="2">
    <source>
        <dbReference type="ARBA" id="ARBA00022475"/>
    </source>
</evidence>
<evidence type="ECO:0000256" key="6">
    <source>
        <dbReference type="ARBA" id="ARBA00023136"/>
    </source>
</evidence>
<evidence type="ECO:0000256" key="7">
    <source>
        <dbReference type="ARBA" id="ARBA00023170"/>
    </source>
</evidence>
<dbReference type="Proteomes" id="UP000314294">
    <property type="component" value="Unassembled WGS sequence"/>
</dbReference>
<comment type="caution">
    <text evidence="12">The sequence shown here is derived from an EMBL/GenBank/DDBJ whole genome shotgun (WGS) entry which is preliminary data.</text>
</comment>
<gene>
    <name evidence="12" type="primary">CCR6</name>
    <name evidence="12" type="ORF">EYF80_051892</name>
</gene>
<dbReference type="PRINTS" id="PR00657">
    <property type="entry name" value="CCCHEMOKINER"/>
</dbReference>
<evidence type="ECO:0000313" key="13">
    <source>
        <dbReference type="Proteomes" id="UP000314294"/>
    </source>
</evidence>
<evidence type="ECO:0000256" key="4">
    <source>
        <dbReference type="ARBA" id="ARBA00022989"/>
    </source>
</evidence>
<dbReference type="GO" id="GO:0006955">
    <property type="term" value="P:immune response"/>
    <property type="evidence" value="ECO:0007669"/>
    <property type="project" value="TreeGrafter"/>
</dbReference>
<keyword evidence="3 9" id="KW-0812">Transmembrane</keyword>
<feature type="domain" description="G-protein coupled receptors family 1 profile" evidence="11">
    <location>
        <begin position="48"/>
        <end position="315"/>
    </location>
</feature>
<comment type="subcellular location">
    <subcellularLocation>
        <location evidence="1">Cell membrane</location>
        <topology evidence="1">Multi-pass membrane protein</topology>
    </subcellularLocation>
</comment>
<dbReference type="PANTHER" id="PTHR10489:SF611">
    <property type="entry name" value="C-C CHEMOKINE RECEPTOR TYPE 6"/>
    <property type="match status" value="1"/>
</dbReference>
<dbReference type="SUPFAM" id="SSF81321">
    <property type="entry name" value="Family A G protein-coupled receptor-like"/>
    <property type="match status" value="1"/>
</dbReference>
<accession>A0A4Z2F9S8</accession>
<feature type="transmembrane region" description="Helical" evidence="10">
    <location>
        <begin position="109"/>
        <end position="130"/>
    </location>
</feature>
<feature type="transmembrane region" description="Helical" evidence="10">
    <location>
        <begin position="32"/>
        <end position="57"/>
    </location>
</feature>
<dbReference type="InterPro" id="IPR017452">
    <property type="entry name" value="GPCR_Rhodpsn_7TM"/>
</dbReference>
<dbReference type="InterPro" id="IPR000276">
    <property type="entry name" value="GPCR_Rhodpsn"/>
</dbReference>
<dbReference type="PRINTS" id="PR00237">
    <property type="entry name" value="GPCRRHODOPSN"/>
</dbReference>
<dbReference type="AlphaFoldDB" id="A0A4Z2F9S8"/>
<dbReference type="PROSITE" id="PS00237">
    <property type="entry name" value="G_PROTEIN_RECEP_F1_1"/>
    <property type="match status" value="1"/>
</dbReference>
<dbReference type="GO" id="GO:0016493">
    <property type="term" value="F:C-C chemokine receptor activity"/>
    <property type="evidence" value="ECO:0007669"/>
    <property type="project" value="TreeGrafter"/>
</dbReference>
<dbReference type="GO" id="GO:0019722">
    <property type="term" value="P:calcium-mediated signaling"/>
    <property type="evidence" value="ECO:0007669"/>
    <property type="project" value="TreeGrafter"/>
</dbReference>